<dbReference type="VEuPathDB" id="TrichDB:TRFO_38392"/>
<feature type="signal peptide" evidence="2">
    <location>
        <begin position="1"/>
        <end position="16"/>
    </location>
</feature>
<name>A0A1J4J8I0_9EUKA</name>
<organism evidence="3 4">
    <name type="scientific">Tritrichomonas foetus</name>
    <dbReference type="NCBI Taxonomy" id="1144522"/>
    <lineage>
        <taxon>Eukaryota</taxon>
        <taxon>Metamonada</taxon>
        <taxon>Parabasalia</taxon>
        <taxon>Tritrichomonadida</taxon>
        <taxon>Tritrichomonadidae</taxon>
        <taxon>Tritrichomonas</taxon>
    </lineage>
</organism>
<keyword evidence="1" id="KW-1133">Transmembrane helix</keyword>
<sequence length="282" mass="31338">MFILPIFLFVLSFCKQQYQTSLKPQAWNIIIQPEETVCINSSIPRTVFVFGASPDDLLYTFIEEGVDPVNSNISTNSIIFSIEAPSSVSFSSPIGGNVTFSTISLDMYGCLDGIYVSNEIESIYVPSELPIKLVNQRCFFLASYGSHAVNVSMNLSEFDSVDYFCDDKIFKVPSIEKVFDVDCDVENSPFFARVNTSAWEVERNFTMEYSVAGHEPFASAEQERFMTPRPVIPSGGSSLLSVILMVAAIVIVIAVIAIIIVVVYIKFCKKNKKIENSIDIAN</sequence>
<proteinExistence type="predicted"/>
<evidence type="ECO:0000313" key="4">
    <source>
        <dbReference type="Proteomes" id="UP000179807"/>
    </source>
</evidence>
<keyword evidence="4" id="KW-1185">Reference proteome</keyword>
<feature type="chain" id="PRO_5013334915" evidence="2">
    <location>
        <begin position="17"/>
        <end position="282"/>
    </location>
</feature>
<dbReference type="RefSeq" id="XP_068348635.1">
    <property type="nucleotide sequence ID" value="XM_068512009.1"/>
</dbReference>
<evidence type="ECO:0000313" key="3">
    <source>
        <dbReference type="EMBL" id="OHS95498.1"/>
    </source>
</evidence>
<protein>
    <submittedName>
        <fullName evidence="3">Uncharacterized protein</fullName>
    </submittedName>
</protein>
<evidence type="ECO:0000256" key="1">
    <source>
        <dbReference type="SAM" id="Phobius"/>
    </source>
</evidence>
<gene>
    <name evidence="3" type="ORF">TRFO_38392</name>
</gene>
<keyword evidence="1" id="KW-0472">Membrane</keyword>
<dbReference type="EMBL" id="MLAK01001241">
    <property type="protein sequence ID" value="OHS95498.1"/>
    <property type="molecule type" value="Genomic_DNA"/>
</dbReference>
<dbReference type="AlphaFoldDB" id="A0A1J4J8I0"/>
<keyword evidence="1" id="KW-0812">Transmembrane</keyword>
<dbReference type="Proteomes" id="UP000179807">
    <property type="component" value="Unassembled WGS sequence"/>
</dbReference>
<feature type="transmembrane region" description="Helical" evidence="1">
    <location>
        <begin position="239"/>
        <end position="265"/>
    </location>
</feature>
<accession>A0A1J4J8I0</accession>
<keyword evidence="2" id="KW-0732">Signal</keyword>
<dbReference type="GeneID" id="94846713"/>
<reference evidence="3" key="1">
    <citation type="submission" date="2016-10" db="EMBL/GenBank/DDBJ databases">
        <authorList>
            <person name="Benchimol M."/>
            <person name="Almeida L.G."/>
            <person name="Vasconcelos A.T."/>
            <person name="Perreira-Neves A."/>
            <person name="Rosa I.A."/>
            <person name="Tasca T."/>
            <person name="Bogo M.R."/>
            <person name="de Souza W."/>
        </authorList>
    </citation>
    <scope>NUCLEOTIDE SEQUENCE [LARGE SCALE GENOMIC DNA]</scope>
    <source>
        <strain evidence="3">K</strain>
    </source>
</reference>
<evidence type="ECO:0000256" key="2">
    <source>
        <dbReference type="SAM" id="SignalP"/>
    </source>
</evidence>
<comment type="caution">
    <text evidence="3">The sequence shown here is derived from an EMBL/GenBank/DDBJ whole genome shotgun (WGS) entry which is preliminary data.</text>
</comment>